<dbReference type="InterPro" id="IPR035972">
    <property type="entry name" value="GLA-like_dom_SF"/>
</dbReference>
<dbReference type="RefSeq" id="XP_020897391.1">
    <property type="nucleotide sequence ID" value="XM_021041732.2"/>
</dbReference>
<accession>A0A913X1Z3</accession>
<dbReference type="GO" id="GO:0005576">
    <property type="term" value="C:extracellular region"/>
    <property type="evidence" value="ECO:0007669"/>
    <property type="project" value="InterPro"/>
</dbReference>
<evidence type="ECO:0000313" key="4">
    <source>
        <dbReference type="Proteomes" id="UP000887567"/>
    </source>
</evidence>
<organism evidence="3 4">
    <name type="scientific">Exaiptasia diaphana</name>
    <name type="common">Tropical sea anemone</name>
    <name type="synonym">Aiptasia pulchella</name>
    <dbReference type="NCBI Taxonomy" id="2652724"/>
    <lineage>
        <taxon>Eukaryota</taxon>
        <taxon>Metazoa</taxon>
        <taxon>Cnidaria</taxon>
        <taxon>Anthozoa</taxon>
        <taxon>Hexacorallia</taxon>
        <taxon>Actiniaria</taxon>
        <taxon>Aiptasiidae</taxon>
        <taxon>Exaiptasia</taxon>
    </lineage>
</organism>
<dbReference type="EnsemblMetazoa" id="XM_021041732.2">
    <property type="protein sequence ID" value="XP_020897391.1"/>
    <property type="gene ID" value="LOC110236232"/>
</dbReference>
<evidence type="ECO:0000256" key="1">
    <source>
        <dbReference type="ARBA" id="ARBA00023157"/>
    </source>
</evidence>
<dbReference type="Proteomes" id="UP000887567">
    <property type="component" value="Unplaced"/>
</dbReference>
<name>A0A913X1Z3_EXADI</name>
<reference evidence="3" key="1">
    <citation type="submission" date="2022-11" db="UniProtKB">
        <authorList>
            <consortium name="EnsemblMetazoa"/>
        </authorList>
    </citation>
    <scope>IDENTIFICATION</scope>
</reference>
<evidence type="ECO:0000313" key="3">
    <source>
        <dbReference type="EnsemblMetazoa" id="XP_020897391.1"/>
    </source>
</evidence>
<evidence type="ECO:0000256" key="2">
    <source>
        <dbReference type="SAM" id="SignalP"/>
    </source>
</evidence>
<feature type="signal peptide" evidence="2">
    <location>
        <begin position="1"/>
        <end position="19"/>
    </location>
</feature>
<protein>
    <submittedName>
        <fullName evidence="3">Uncharacterized protein</fullName>
    </submittedName>
</protein>
<dbReference type="GO" id="GO:0005509">
    <property type="term" value="F:calcium ion binding"/>
    <property type="evidence" value="ECO:0007669"/>
    <property type="project" value="InterPro"/>
</dbReference>
<keyword evidence="4" id="KW-1185">Reference proteome</keyword>
<keyword evidence="2" id="KW-0732">Signal</keyword>
<proteinExistence type="predicted"/>
<dbReference type="GeneID" id="110236232"/>
<dbReference type="Gene3D" id="4.10.740.10">
    <property type="entry name" value="Coagulation Factor IX"/>
    <property type="match status" value="1"/>
</dbReference>
<feature type="chain" id="PRO_5036802159" evidence="2">
    <location>
        <begin position="20"/>
        <end position="84"/>
    </location>
</feature>
<dbReference type="SUPFAM" id="SSF57630">
    <property type="entry name" value="GLA-domain"/>
    <property type="match status" value="1"/>
</dbReference>
<keyword evidence="1" id="KW-1015">Disulfide bond</keyword>
<sequence length="84" mass="9730">MKNFIAALLLLSFAIVALTFKPDSDDIRLSSNQANHFMKRLKIAKRDLYHECYVEEYCTWEEVKEVKGGGEDGKEYFNSYKSGK</sequence>
<dbReference type="AlphaFoldDB" id="A0A913X1Z3"/>
<dbReference type="InterPro" id="IPR017857">
    <property type="entry name" value="Coagulation_fac-like_Gla_dom"/>
</dbReference>
<dbReference type="KEGG" id="epa:110236232"/>